<dbReference type="RefSeq" id="XP_070864668.1">
    <property type="nucleotide sequence ID" value="XM_071011877.1"/>
</dbReference>
<feature type="compositionally biased region" description="Basic and acidic residues" evidence="1">
    <location>
        <begin position="109"/>
        <end position="120"/>
    </location>
</feature>
<feature type="compositionally biased region" description="Basic residues" evidence="1">
    <location>
        <begin position="214"/>
        <end position="224"/>
    </location>
</feature>
<feature type="compositionally biased region" description="Acidic residues" evidence="1">
    <location>
        <begin position="417"/>
        <end position="428"/>
    </location>
</feature>
<feature type="compositionally biased region" description="Basic and acidic residues" evidence="1">
    <location>
        <begin position="292"/>
        <end position="302"/>
    </location>
</feature>
<feature type="compositionally biased region" description="Low complexity" evidence="1">
    <location>
        <begin position="197"/>
        <end position="212"/>
    </location>
</feature>
<feature type="compositionally biased region" description="Acidic residues" evidence="1">
    <location>
        <begin position="477"/>
        <end position="496"/>
    </location>
</feature>
<evidence type="ECO:0000256" key="1">
    <source>
        <dbReference type="SAM" id="MobiDB-lite"/>
    </source>
</evidence>
<dbReference type="SUPFAM" id="SSF54928">
    <property type="entry name" value="RNA-binding domain, RBD"/>
    <property type="match status" value="1"/>
</dbReference>
<feature type="compositionally biased region" description="Basic and acidic residues" evidence="1">
    <location>
        <begin position="325"/>
        <end position="338"/>
    </location>
</feature>
<name>A0ABR4D7W0_9PEZI</name>
<dbReference type="EMBL" id="JAZGUE010000005">
    <property type="protein sequence ID" value="KAL2265941.1"/>
    <property type="molecule type" value="Genomic_DNA"/>
</dbReference>
<feature type="compositionally biased region" description="Low complexity" evidence="1">
    <location>
        <begin position="308"/>
        <end position="318"/>
    </location>
</feature>
<evidence type="ECO:0008006" key="4">
    <source>
        <dbReference type="Google" id="ProtNLM"/>
    </source>
</evidence>
<keyword evidence="3" id="KW-1185">Reference proteome</keyword>
<feature type="region of interest" description="Disordered" evidence="1">
    <location>
        <begin position="99"/>
        <end position="229"/>
    </location>
</feature>
<feature type="compositionally biased region" description="Basic residues" evidence="1">
    <location>
        <begin position="164"/>
        <end position="183"/>
    </location>
</feature>
<evidence type="ECO:0000313" key="2">
    <source>
        <dbReference type="EMBL" id="KAL2265941.1"/>
    </source>
</evidence>
<dbReference type="Proteomes" id="UP001600064">
    <property type="component" value="Unassembled WGS sequence"/>
</dbReference>
<evidence type="ECO:0000313" key="3">
    <source>
        <dbReference type="Proteomes" id="UP001600064"/>
    </source>
</evidence>
<protein>
    <recommendedName>
        <fullName evidence="4">RRM domain-containing protein</fullName>
    </recommendedName>
</protein>
<feature type="region of interest" description="Disordered" evidence="1">
    <location>
        <begin position="272"/>
        <end position="521"/>
    </location>
</feature>
<gene>
    <name evidence="2" type="ORF">VTJ83DRAFT_5293</name>
</gene>
<accession>A0ABR4D7W0</accession>
<organism evidence="2 3">
    <name type="scientific">Remersonia thermophila</name>
    <dbReference type="NCBI Taxonomy" id="72144"/>
    <lineage>
        <taxon>Eukaryota</taxon>
        <taxon>Fungi</taxon>
        <taxon>Dikarya</taxon>
        <taxon>Ascomycota</taxon>
        <taxon>Pezizomycotina</taxon>
        <taxon>Sordariomycetes</taxon>
        <taxon>Sordariomycetidae</taxon>
        <taxon>Sordariales</taxon>
        <taxon>Sordariales incertae sedis</taxon>
        <taxon>Remersonia</taxon>
    </lineage>
</organism>
<sequence>MTGKNTASAEPQSSPPPSGDPYMRLHVTPLDPELLKVFVSSALLPKARNISYHTIETFPEKRYGFLELPRDDAEKLRKKLNGSILKGVKIRVERARPSGIPTPLGDAAMAKEKKIKHDAEGGLPPAEKSKKRKRDPEVLSGIVLTDGRKVKRGWTTADEPGERRSKKKDKEKKKGNEKKKQAKSKYTDHPECLVKTVLPANVAANAADADPSSPKKKEKKKKGQKGREVVIHEFEKTTKFPTFLKAAGPTAGQKAPLEFVNGKGWVDEQGNVVEAVKARPPPPERVLLPSKPAKDGPRHTDLAEDAGDSTSSSESASSSEEEPSSPDRQRSPSPRDAEGSESEPTTPSSPAERDQAPSKPSSPAKNLSIAIPPATPSEPKAVHPLEALYKRPKPADGEPSGAAPAEQQPFSFFGGEGDGDMDDDEEAADGLGDGTLGIAEPMTPFTRKDFEVRRIRSAAPTPDTARPDRRFIPWETAESDIEERDEEEEPGDGDQPMEDRPVATATGGANDGEEDEKPVSDFQKWFWEHRGDLNRAWKKRRKLAGKEKRYRENKARMARAI</sequence>
<dbReference type="CDD" id="cd00590">
    <property type="entry name" value="RRM_SF"/>
    <property type="match status" value="1"/>
</dbReference>
<reference evidence="2 3" key="1">
    <citation type="journal article" date="2024" name="Commun. Biol.">
        <title>Comparative genomic analysis of thermophilic fungi reveals convergent evolutionary adaptations and gene losses.</title>
        <authorList>
            <person name="Steindorff A.S."/>
            <person name="Aguilar-Pontes M.V."/>
            <person name="Robinson A.J."/>
            <person name="Andreopoulos B."/>
            <person name="LaButti K."/>
            <person name="Kuo A."/>
            <person name="Mondo S."/>
            <person name="Riley R."/>
            <person name="Otillar R."/>
            <person name="Haridas S."/>
            <person name="Lipzen A."/>
            <person name="Grimwood J."/>
            <person name="Schmutz J."/>
            <person name="Clum A."/>
            <person name="Reid I.D."/>
            <person name="Moisan M.C."/>
            <person name="Butler G."/>
            <person name="Nguyen T.T.M."/>
            <person name="Dewar K."/>
            <person name="Conant G."/>
            <person name="Drula E."/>
            <person name="Henrissat B."/>
            <person name="Hansel C."/>
            <person name="Singer S."/>
            <person name="Hutchinson M.I."/>
            <person name="de Vries R.P."/>
            <person name="Natvig D.O."/>
            <person name="Powell A.J."/>
            <person name="Tsang A."/>
            <person name="Grigoriev I.V."/>
        </authorList>
    </citation>
    <scope>NUCLEOTIDE SEQUENCE [LARGE SCALE GENOMIC DNA]</scope>
    <source>
        <strain evidence="2 3">ATCC 22073</strain>
    </source>
</reference>
<feature type="region of interest" description="Disordered" evidence="1">
    <location>
        <begin position="1"/>
        <end position="25"/>
    </location>
</feature>
<comment type="caution">
    <text evidence="2">The sequence shown here is derived from an EMBL/GenBank/DDBJ whole genome shotgun (WGS) entry which is preliminary data.</text>
</comment>
<dbReference type="InterPro" id="IPR035979">
    <property type="entry name" value="RBD_domain_sf"/>
</dbReference>
<proteinExistence type="predicted"/>
<dbReference type="GeneID" id="98126521"/>